<evidence type="ECO:0000256" key="4">
    <source>
        <dbReference type="ARBA" id="ARBA00023163"/>
    </source>
</evidence>
<dbReference type="SUPFAM" id="SSF118290">
    <property type="entry name" value="WRKY DNA-binding domain"/>
    <property type="match status" value="1"/>
</dbReference>
<gene>
    <name evidence="8" type="ORF">C4D60_Mb04t07660</name>
</gene>
<dbReference type="GO" id="GO:0005634">
    <property type="term" value="C:nucleus"/>
    <property type="evidence" value="ECO:0007669"/>
    <property type="project" value="UniProtKB-SubCell"/>
</dbReference>
<feature type="domain" description="WRKY" evidence="7">
    <location>
        <begin position="175"/>
        <end position="240"/>
    </location>
</feature>
<organism evidence="8 9">
    <name type="scientific">Musa balbisiana</name>
    <name type="common">Banana</name>
    <dbReference type="NCBI Taxonomy" id="52838"/>
    <lineage>
        <taxon>Eukaryota</taxon>
        <taxon>Viridiplantae</taxon>
        <taxon>Streptophyta</taxon>
        <taxon>Embryophyta</taxon>
        <taxon>Tracheophyta</taxon>
        <taxon>Spermatophyta</taxon>
        <taxon>Magnoliopsida</taxon>
        <taxon>Liliopsida</taxon>
        <taxon>Zingiberales</taxon>
        <taxon>Musaceae</taxon>
        <taxon>Musa</taxon>
    </lineage>
</organism>
<keyword evidence="3" id="KW-0238">DNA-binding</keyword>
<reference evidence="8 9" key="1">
    <citation type="journal article" date="2019" name="Nat. Plants">
        <title>Genome sequencing of Musa balbisiana reveals subgenome evolution and function divergence in polyploid bananas.</title>
        <authorList>
            <person name="Yao X."/>
        </authorList>
    </citation>
    <scope>NUCLEOTIDE SEQUENCE [LARGE SCALE GENOMIC DNA]</scope>
    <source>
        <strain evidence="9">cv. DH-PKW</strain>
        <tissue evidence="8">Leaves</tissue>
    </source>
</reference>
<comment type="caution">
    <text evidence="8">The sequence shown here is derived from an EMBL/GenBank/DDBJ whole genome shotgun (WGS) entry which is preliminary data.</text>
</comment>
<dbReference type="FunFam" id="2.20.25.80:FF:000003">
    <property type="entry name" value="WRKY transcription factor 57"/>
    <property type="match status" value="1"/>
</dbReference>
<dbReference type="PANTHER" id="PTHR31221">
    <property type="entry name" value="WRKY TRANSCRIPTION FACTOR PROTEIN 1-RELATED"/>
    <property type="match status" value="1"/>
</dbReference>
<dbReference type="Proteomes" id="UP000317650">
    <property type="component" value="Chromosome 4"/>
</dbReference>
<dbReference type="PROSITE" id="PS50811">
    <property type="entry name" value="WRKY"/>
    <property type="match status" value="1"/>
</dbReference>
<dbReference type="InterPro" id="IPR003657">
    <property type="entry name" value="WRKY_dom"/>
</dbReference>
<dbReference type="AlphaFoldDB" id="A0A4S8KAG2"/>
<dbReference type="GO" id="GO:0003700">
    <property type="term" value="F:DNA-binding transcription factor activity"/>
    <property type="evidence" value="ECO:0007669"/>
    <property type="project" value="InterPro"/>
</dbReference>
<dbReference type="PANTHER" id="PTHR31221:SF371">
    <property type="entry name" value="WRKY DOMAIN-CONTAINING PROTEIN"/>
    <property type="match status" value="1"/>
</dbReference>
<comment type="subcellular location">
    <subcellularLocation>
        <location evidence="1">Nucleus</location>
    </subcellularLocation>
</comment>
<dbReference type="InterPro" id="IPR044810">
    <property type="entry name" value="WRKY_plant"/>
</dbReference>
<protein>
    <recommendedName>
        <fullName evidence="7">WRKY domain-containing protein</fullName>
    </recommendedName>
</protein>
<dbReference type="InterPro" id="IPR036576">
    <property type="entry name" value="WRKY_dom_sf"/>
</dbReference>
<keyword evidence="2" id="KW-0805">Transcription regulation</keyword>
<dbReference type="Gene3D" id="2.20.25.80">
    <property type="entry name" value="WRKY domain"/>
    <property type="match status" value="1"/>
</dbReference>
<dbReference type="STRING" id="52838.A0A4S8KAG2"/>
<proteinExistence type="predicted"/>
<evidence type="ECO:0000256" key="1">
    <source>
        <dbReference type="ARBA" id="ARBA00004123"/>
    </source>
</evidence>
<feature type="compositionally biased region" description="Polar residues" evidence="6">
    <location>
        <begin position="113"/>
        <end position="125"/>
    </location>
</feature>
<keyword evidence="9" id="KW-1185">Reference proteome</keyword>
<accession>A0A4S8KAG2</accession>
<evidence type="ECO:0000256" key="2">
    <source>
        <dbReference type="ARBA" id="ARBA00023015"/>
    </source>
</evidence>
<evidence type="ECO:0000313" key="8">
    <source>
        <dbReference type="EMBL" id="THU72018.1"/>
    </source>
</evidence>
<dbReference type="EMBL" id="PYDT01000001">
    <property type="protein sequence ID" value="THU72018.1"/>
    <property type="molecule type" value="Genomic_DNA"/>
</dbReference>
<dbReference type="GO" id="GO:0043565">
    <property type="term" value="F:sequence-specific DNA binding"/>
    <property type="evidence" value="ECO:0007669"/>
    <property type="project" value="InterPro"/>
</dbReference>
<sequence length="305" mass="33544">MSGYHEREHFRSLFHDELPALFSQRPTDGVACISGGPSGSDAGAIFPAVTFNDVPLGSMMDNDALPRAFGLSCSAPLDVLGSGGRTGSPELMVDVGNGSGSLTPAFGCGGRATTVTPNSSTSSLSAEAAGEEDADRCQKEEQQEEEGDTSKKVKKHKKQGERRQREPRFAFVTESEVDHLEDGYRWRKYGQKAVKNSPYPRSYYRCTTQKCPVKKRVERSYQNSTIVITTYEGRHTHRCPATVRGSTLLLPPPLMSTSFFQDLVMQQAHQLNSTANQMPPLQQLEFSHYGLLQDMVPSFAHHGQP</sequence>
<evidence type="ECO:0000256" key="5">
    <source>
        <dbReference type="ARBA" id="ARBA00023242"/>
    </source>
</evidence>
<dbReference type="Pfam" id="PF03106">
    <property type="entry name" value="WRKY"/>
    <property type="match status" value="1"/>
</dbReference>
<keyword evidence="5" id="KW-0539">Nucleus</keyword>
<feature type="region of interest" description="Disordered" evidence="6">
    <location>
        <begin position="113"/>
        <end position="167"/>
    </location>
</feature>
<evidence type="ECO:0000313" key="9">
    <source>
        <dbReference type="Proteomes" id="UP000317650"/>
    </source>
</evidence>
<name>A0A4S8KAG2_MUSBA</name>
<evidence type="ECO:0000259" key="7">
    <source>
        <dbReference type="PROSITE" id="PS50811"/>
    </source>
</evidence>
<dbReference type="SMART" id="SM00774">
    <property type="entry name" value="WRKY"/>
    <property type="match status" value="1"/>
</dbReference>
<evidence type="ECO:0000256" key="6">
    <source>
        <dbReference type="SAM" id="MobiDB-lite"/>
    </source>
</evidence>
<keyword evidence="4" id="KW-0804">Transcription</keyword>
<evidence type="ECO:0000256" key="3">
    <source>
        <dbReference type="ARBA" id="ARBA00023125"/>
    </source>
</evidence>